<dbReference type="InterPro" id="IPR027231">
    <property type="entry name" value="Semaphorin"/>
</dbReference>
<dbReference type="GO" id="GO:0005886">
    <property type="term" value="C:plasma membrane"/>
    <property type="evidence" value="ECO:0007669"/>
    <property type="project" value="TreeGrafter"/>
</dbReference>
<keyword evidence="4" id="KW-0325">Glycoprotein</keyword>
<keyword evidence="2 6" id="KW-0472">Membrane</keyword>
<dbReference type="AlphaFoldDB" id="A0AAV2T8T0"/>
<evidence type="ECO:0000259" key="7">
    <source>
        <dbReference type="PROSITE" id="PS51004"/>
    </source>
</evidence>
<evidence type="ECO:0000313" key="8">
    <source>
        <dbReference type="EMBL" id="CAL5132632.1"/>
    </source>
</evidence>
<dbReference type="GO" id="GO:0030335">
    <property type="term" value="P:positive regulation of cell migration"/>
    <property type="evidence" value="ECO:0007669"/>
    <property type="project" value="TreeGrafter"/>
</dbReference>
<keyword evidence="6" id="KW-1133">Transmembrane helix</keyword>
<dbReference type="GO" id="GO:0071526">
    <property type="term" value="P:semaphorin-plexin signaling pathway"/>
    <property type="evidence" value="ECO:0007669"/>
    <property type="project" value="TreeGrafter"/>
</dbReference>
<comment type="caution">
    <text evidence="8">The sequence shown here is derived from an EMBL/GenBank/DDBJ whole genome shotgun (WGS) entry which is preliminary data.</text>
</comment>
<comment type="subcellular location">
    <subcellularLocation>
        <location evidence="1">Membrane</location>
    </subcellularLocation>
</comment>
<dbReference type="SUPFAM" id="SSF101912">
    <property type="entry name" value="Sema domain"/>
    <property type="match status" value="1"/>
</dbReference>
<dbReference type="EMBL" id="CAXLJL010000134">
    <property type="protein sequence ID" value="CAL5132632.1"/>
    <property type="molecule type" value="Genomic_DNA"/>
</dbReference>
<dbReference type="GO" id="GO:0007411">
    <property type="term" value="P:axon guidance"/>
    <property type="evidence" value="ECO:0007669"/>
    <property type="project" value="TreeGrafter"/>
</dbReference>
<evidence type="ECO:0000256" key="2">
    <source>
        <dbReference type="ARBA" id="ARBA00023136"/>
    </source>
</evidence>
<proteinExistence type="predicted"/>
<accession>A0AAV2T8T0</accession>
<dbReference type="Proteomes" id="UP001497525">
    <property type="component" value="Unassembled WGS sequence"/>
</dbReference>
<evidence type="ECO:0000256" key="4">
    <source>
        <dbReference type="ARBA" id="ARBA00023180"/>
    </source>
</evidence>
<reference evidence="8" key="1">
    <citation type="submission" date="2024-06" db="EMBL/GenBank/DDBJ databases">
        <authorList>
            <person name="Liu X."/>
            <person name="Lenzi L."/>
            <person name="Haldenby T S."/>
            <person name="Uol C."/>
        </authorList>
    </citation>
    <scope>NUCLEOTIDE SEQUENCE</scope>
</reference>
<dbReference type="InterPro" id="IPR015943">
    <property type="entry name" value="WD40/YVTN_repeat-like_dom_sf"/>
</dbReference>
<comment type="caution">
    <text evidence="5">Lacks conserved residue(s) required for the propagation of feature annotation.</text>
</comment>
<protein>
    <recommendedName>
        <fullName evidence="7">Sema domain-containing protein</fullName>
    </recommendedName>
</protein>
<dbReference type="InterPro" id="IPR036352">
    <property type="entry name" value="Semap_dom_sf"/>
</dbReference>
<dbReference type="InterPro" id="IPR001627">
    <property type="entry name" value="Semap_dom"/>
</dbReference>
<gene>
    <name evidence="8" type="ORF">CDAUBV1_LOCUS5483</name>
</gene>
<dbReference type="PANTHER" id="PTHR11036:SF127">
    <property type="entry name" value="SEMAPHORIN-1A"/>
    <property type="match status" value="1"/>
</dbReference>
<dbReference type="SMART" id="SM00423">
    <property type="entry name" value="PSI"/>
    <property type="match status" value="1"/>
</dbReference>
<dbReference type="PROSITE" id="PS51004">
    <property type="entry name" value="SEMA"/>
    <property type="match status" value="1"/>
</dbReference>
<evidence type="ECO:0000256" key="6">
    <source>
        <dbReference type="SAM" id="Phobius"/>
    </source>
</evidence>
<dbReference type="PANTHER" id="PTHR11036">
    <property type="entry name" value="SEMAPHORIN"/>
    <property type="match status" value="1"/>
</dbReference>
<dbReference type="GO" id="GO:0045499">
    <property type="term" value="F:chemorepellent activity"/>
    <property type="evidence" value="ECO:0007669"/>
    <property type="project" value="TreeGrafter"/>
</dbReference>
<dbReference type="Gene3D" id="3.30.1680.10">
    <property type="entry name" value="ligand-binding face of the semaphorins, domain 2"/>
    <property type="match status" value="1"/>
</dbReference>
<dbReference type="InterPro" id="IPR002165">
    <property type="entry name" value="Plexin_repeat"/>
</dbReference>
<keyword evidence="6" id="KW-0812">Transmembrane</keyword>
<sequence>MTQLYPTLKVEHPNDEPRKVIYRTTSKLVQSAPQNSTVFTITMGSFRSKERVNYCKAGVTLLHGHFLAAYSSEGGYAPLLQMRTALSAHSTNGERRKLDTIWWTKILETNNHNGMQFVKSPVTRFQGLFFSPGKGYLVFSEPALESMSPRPIWTTGGNRREQPIYTRIARICTDDPGLQMPNDGRVILTSFFKTRLVCQLVLSLGNKTNKHSYYGYQPSVIEFNHLVVMTQGWKSSDDGKSSILYGLFSSSDPNWSKWMSNSLMKDYISLSPLALCAYHVSSIDRVIHSSDLIRSVPVPRSFVSHARNRQAGFPGPIPGVISNQELRPQFQRIYRRSNKELENLTQCPGPSLSNRRLAIKAPLLTDSVYPQGQNALGLIQAHAGISAMAVDPRYTECSTENYTIPSDAEKRRKTDSYFTIFYVGTGRGELFKMIAFSGMDPNSEEIWSKKLGVANFVTAGKVHTIGQLRTDYFSHPIQFILFIQTSRLNVVSVISPDLPPQLDPHGHLDLLLIDEIQLTRVAMNSCSTATNCSECVGLRDPDCYWDQRTHQCNTDTSGVNDIVLGKHSICTHTDQTTTNGATVAPSEAPEDTVLQGLASSQPTKVSPVIRKSSQTVSFFARSIFDWKLASATIIGLGIGVIATYLFVTYCRLAASNKPGRLNSTNTVRQAVGDSRLDTESCQVQYELTSPPQQYYALKPYESCSDLLPTRFLSHPSYHTKLEFLKRHQGKPVDSAKLSTFCLNNDFSAAGSADLESTQPTTERPLEAMA</sequence>
<dbReference type="Gene3D" id="2.130.10.10">
    <property type="entry name" value="YVTN repeat-like/Quinoprotein amine dehydrogenase"/>
    <property type="match status" value="1"/>
</dbReference>
<feature type="domain" description="Sema" evidence="7">
    <location>
        <begin position="1"/>
        <end position="493"/>
    </location>
</feature>
<evidence type="ECO:0000256" key="1">
    <source>
        <dbReference type="ARBA" id="ARBA00004370"/>
    </source>
</evidence>
<keyword evidence="3" id="KW-1015">Disulfide bond</keyword>
<dbReference type="SUPFAM" id="SSF103575">
    <property type="entry name" value="Plexin repeat"/>
    <property type="match status" value="1"/>
</dbReference>
<feature type="transmembrane region" description="Helical" evidence="6">
    <location>
        <begin position="628"/>
        <end position="647"/>
    </location>
</feature>
<evidence type="ECO:0000256" key="5">
    <source>
        <dbReference type="PROSITE-ProRule" id="PRU00352"/>
    </source>
</evidence>
<evidence type="ECO:0000256" key="3">
    <source>
        <dbReference type="ARBA" id="ARBA00023157"/>
    </source>
</evidence>
<dbReference type="Pfam" id="PF01437">
    <property type="entry name" value="PSI"/>
    <property type="match status" value="1"/>
</dbReference>
<dbReference type="GO" id="GO:0030215">
    <property type="term" value="F:semaphorin receptor binding"/>
    <property type="evidence" value="ECO:0007669"/>
    <property type="project" value="InterPro"/>
</dbReference>
<dbReference type="InterPro" id="IPR016201">
    <property type="entry name" value="PSI"/>
</dbReference>
<evidence type="ECO:0000313" key="9">
    <source>
        <dbReference type="Proteomes" id="UP001497525"/>
    </source>
</evidence>
<organism evidence="8 9">
    <name type="scientific">Calicophoron daubneyi</name>
    <name type="common">Rumen fluke</name>
    <name type="synonym">Paramphistomum daubneyi</name>
    <dbReference type="NCBI Taxonomy" id="300641"/>
    <lineage>
        <taxon>Eukaryota</taxon>
        <taxon>Metazoa</taxon>
        <taxon>Spiralia</taxon>
        <taxon>Lophotrochozoa</taxon>
        <taxon>Platyhelminthes</taxon>
        <taxon>Trematoda</taxon>
        <taxon>Digenea</taxon>
        <taxon>Plagiorchiida</taxon>
        <taxon>Pronocephalata</taxon>
        <taxon>Paramphistomoidea</taxon>
        <taxon>Paramphistomidae</taxon>
        <taxon>Calicophoron</taxon>
    </lineage>
</organism>
<name>A0AAV2T8T0_CALDB</name>